<name>A0ABR8JUX9_9BACT</name>
<dbReference type="RefSeq" id="WP_190924307.1">
    <property type="nucleotide sequence ID" value="NZ_JACXAC010000003.1"/>
</dbReference>
<keyword evidence="3" id="KW-1185">Reference proteome</keyword>
<feature type="region of interest" description="Disordered" evidence="1">
    <location>
        <begin position="452"/>
        <end position="550"/>
    </location>
</feature>
<evidence type="ECO:0000313" key="3">
    <source>
        <dbReference type="Proteomes" id="UP000606003"/>
    </source>
</evidence>
<dbReference type="EMBL" id="JACXAC010000003">
    <property type="protein sequence ID" value="MBD2722583.1"/>
    <property type="molecule type" value="Genomic_DNA"/>
</dbReference>
<gene>
    <name evidence="2" type="ORF">IC234_10640</name>
</gene>
<reference evidence="2 3" key="1">
    <citation type="submission" date="2020-09" db="EMBL/GenBank/DDBJ databases">
        <authorList>
            <person name="Kim M.K."/>
        </authorList>
    </citation>
    <scope>NUCLEOTIDE SEQUENCE [LARGE SCALE GENOMIC DNA]</scope>
    <source>
        <strain evidence="2 3">BT189</strain>
    </source>
</reference>
<evidence type="ECO:0000313" key="2">
    <source>
        <dbReference type="EMBL" id="MBD2722583.1"/>
    </source>
</evidence>
<organism evidence="2 3">
    <name type="scientific">Hymenobacter armeniacus</name>
    <dbReference type="NCBI Taxonomy" id="2771358"/>
    <lineage>
        <taxon>Bacteria</taxon>
        <taxon>Pseudomonadati</taxon>
        <taxon>Bacteroidota</taxon>
        <taxon>Cytophagia</taxon>
        <taxon>Cytophagales</taxon>
        <taxon>Hymenobacteraceae</taxon>
        <taxon>Hymenobacter</taxon>
    </lineage>
</organism>
<evidence type="ECO:0000256" key="1">
    <source>
        <dbReference type="SAM" id="MobiDB-lite"/>
    </source>
</evidence>
<feature type="compositionally biased region" description="Low complexity" evidence="1">
    <location>
        <begin position="493"/>
        <end position="513"/>
    </location>
</feature>
<accession>A0ABR8JUX9</accession>
<dbReference type="Proteomes" id="UP000606003">
    <property type="component" value="Unassembled WGS sequence"/>
</dbReference>
<sequence>MAAQRALLPIYRLRFNLLYQFGFIEVSSDEWVPYERDSTTGHPDVPKANLLAKMPAFSTADEVVLLDIELPEQSKASLQIASAPSMGAHYPQLSSVAQAAFDTLAAELNKQPTASGNIRLNIAHVRRLYPLTTQAGQLLASRLDPRIKRQPAVFESVAEQADQRLLTSETRLGSEALLEIAGFPDERLDEELLQDVAKAVAIRLGRREIQSDDSFWVHLITYDRYEPFPKNDYGYLYDLCVVFYRSLSGRDGNRGHDNGFEATGFYRALEANKVASAREKVTQLLLQVEWAEKLRQSLTDPSNGLRKYLSAFLYLKLRQEFATEEYQFSRTLLEVIRRTADHYPSETRVALQLLGGFLTFDKISGAYYEVMQIPLFQDNGRKLTRVNNIDSKPDTAVKAPITFKVPNTTPAPRPAEIRPDEPAVTVELQVAPQKPKAPDLFAPQQLPWMTDEKPASSAVPVSPQNETSITHEAASYQATEPIASKSTAKGGRKAAAPKDGSKAAAPRAKAPAAGSLRGRKTSLADITQQVSREAEAPSIEFPAPDGSPSE</sequence>
<comment type="caution">
    <text evidence="2">The sequence shown here is derived from an EMBL/GenBank/DDBJ whole genome shotgun (WGS) entry which is preliminary data.</text>
</comment>
<proteinExistence type="predicted"/>
<protein>
    <submittedName>
        <fullName evidence="2">Uncharacterized protein</fullName>
    </submittedName>
</protein>